<gene>
    <name evidence="3" type="ORF">SUNI508_13605</name>
</gene>
<evidence type="ECO:0000256" key="1">
    <source>
        <dbReference type="SAM" id="SignalP"/>
    </source>
</evidence>
<reference evidence="3 4" key="1">
    <citation type="journal article" date="2024" name="J. Plant Pathol.">
        <title>Sequence and assembly of the genome of Seiridium unicorne, isolate CBS 538.82, causal agent of cypress canker disease.</title>
        <authorList>
            <person name="Scali E."/>
            <person name="Rocca G.D."/>
            <person name="Danti R."/>
            <person name="Garbelotto M."/>
            <person name="Barberini S."/>
            <person name="Baroncelli R."/>
            <person name="Emiliani G."/>
        </authorList>
    </citation>
    <scope>NUCLEOTIDE SEQUENCE [LARGE SCALE GENOMIC DNA]</scope>
    <source>
        <strain evidence="3 4">BM-138-508</strain>
    </source>
</reference>
<dbReference type="Proteomes" id="UP001408356">
    <property type="component" value="Unassembled WGS sequence"/>
</dbReference>
<sequence length="118" mass="12779">MQFSNILLAALIPYASASCNSGGNEWGSEAAALAKQACDNLLSGDYGPSNTYNGGKSTCFNHNNEKYEFQIWHIKDGYRNLSPAECLDGLTKETNCKHGGKSSYANWKYRADPNAGAC</sequence>
<organism evidence="3 4">
    <name type="scientific">Seiridium unicorne</name>
    <dbReference type="NCBI Taxonomy" id="138068"/>
    <lineage>
        <taxon>Eukaryota</taxon>
        <taxon>Fungi</taxon>
        <taxon>Dikarya</taxon>
        <taxon>Ascomycota</taxon>
        <taxon>Pezizomycotina</taxon>
        <taxon>Sordariomycetes</taxon>
        <taxon>Xylariomycetidae</taxon>
        <taxon>Amphisphaeriales</taxon>
        <taxon>Sporocadaceae</taxon>
        <taxon>Seiridium</taxon>
    </lineage>
</organism>
<dbReference type="InterPro" id="IPR054443">
    <property type="entry name" value="Y3-like_dom"/>
</dbReference>
<evidence type="ECO:0000313" key="4">
    <source>
        <dbReference type="Proteomes" id="UP001408356"/>
    </source>
</evidence>
<accession>A0ABR2VC40</accession>
<comment type="caution">
    <text evidence="3">The sequence shown here is derived from an EMBL/GenBank/DDBJ whole genome shotgun (WGS) entry which is preliminary data.</text>
</comment>
<feature type="signal peptide" evidence="1">
    <location>
        <begin position="1"/>
        <end position="17"/>
    </location>
</feature>
<name>A0ABR2VC40_9PEZI</name>
<protein>
    <recommendedName>
        <fullName evidence="2">Glycan binding protein Y3-like domain-containing protein</fullName>
    </recommendedName>
</protein>
<dbReference type="Pfam" id="PF22803">
    <property type="entry name" value="GBD_Y3"/>
    <property type="match status" value="1"/>
</dbReference>
<keyword evidence="4" id="KW-1185">Reference proteome</keyword>
<proteinExistence type="predicted"/>
<evidence type="ECO:0000259" key="2">
    <source>
        <dbReference type="Pfam" id="PF22803"/>
    </source>
</evidence>
<dbReference type="EMBL" id="JARVKF010000037">
    <property type="protein sequence ID" value="KAK9424458.1"/>
    <property type="molecule type" value="Genomic_DNA"/>
</dbReference>
<evidence type="ECO:0000313" key="3">
    <source>
        <dbReference type="EMBL" id="KAK9424458.1"/>
    </source>
</evidence>
<feature type="chain" id="PRO_5045398460" description="Glycan binding protein Y3-like domain-containing protein" evidence="1">
    <location>
        <begin position="18"/>
        <end position="118"/>
    </location>
</feature>
<keyword evidence="1" id="KW-0732">Signal</keyword>
<feature type="domain" description="Glycan binding protein Y3-like" evidence="2">
    <location>
        <begin position="35"/>
        <end position="118"/>
    </location>
</feature>